<dbReference type="Proteomes" id="UP000789706">
    <property type="component" value="Unassembled WGS sequence"/>
</dbReference>
<keyword evidence="2" id="KW-1185">Reference proteome</keyword>
<evidence type="ECO:0000313" key="2">
    <source>
        <dbReference type="Proteomes" id="UP000789706"/>
    </source>
</evidence>
<accession>A0A9N9BU55</accession>
<comment type="caution">
    <text evidence="1">The sequence shown here is derived from an EMBL/GenBank/DDBJ whole genome shotgun (WGS) entry which is preliminary data.</text>
</comment>
<protein>
    <submittedName>
        <fullName evidence="1">8212_t:CDS:1</fullName>
    </submittedName>
</protein>
<dbReference type="AlphaFoldDB" id="A0A9N9BU55"/>
<proteinExistence type="predicted"/>
<dbReference type="OrthoDB" id="2354161at2759"/>
<evidence type="ECO:0000313" key="1">
    <source>
        <dbReference type="EMBL" id="CAG8576008.1"/>
    </source>
</evidence>
<name>A0A9N9BU55_9GLOM</name>
<reference evidence="1" key="1">
    <citation type="submission" date="2021-06" db="EMBL/GenBank/DDBJ databases">
        <authorList>
            <person name="Kallberg Y."/>
            <person name="Tangrot J."/>
            <person name="Rosling A."/>
        </authorList>
    </citation>
    <scope>NUCLEOTIDE SEQUENCE</scope>
    <source>
        <strain evidence="1">AZ414A</strain>
    </source>
</reference>
<sequence length="132" mass="15705">MSHMIENFDSVDFENKIIEIRHKAGVNDKTARTQIYKEMQYTSISWINASNKMKCLYQYAIKYEIVDPDKFSIVTESEKNRWVMECFCGDLDRYIRFYQGGIERKEDLTDRDRLIGEELLRRKILKGGSSTR</sequence>
<gene>
    <name evidence="1" type="ORF">DEBURN_LOCUS8327</name>
</gene>
<dbReference type="EMBL" id="CAJVPK010001202">
    <property type="protein sequence ID" value="CAG8576008.1"/>
    <property type="molecule type" value="Genomic_DNA"/>
</dbReference>
<organism evidence="1 2">
    <name type="scientific">Diversispora eburnea</name>
    <dbReference type="NCBI Taxonomy" id="1213867"/>
    <lineage>
        <taxon>Eukaryota</taxon>
        <taxon>Fungi</taxon>
        <taxon>Fungi incertae sedis</taxon>
        <taxon>Mucoromycota</taxon>
        <taxon>Glomeromycotina</taxon>
        <taxon>Glomeromycetes</taxon>
        <taxon>Diversisporales</taxon>
        <taxon>Diversisporaceae</taxon>
        <taxon>Diversispora</taxon>
    </lineage>
</organism>